<evidence type="ECO:0000256" key="5">
    <source>
        <dbReference type="ARBA" id="ARBA00023014"/>
    </source>
</evidence>
<dbReference type="Gene3D" id="3.30.70.20">
    <property type="match status" value="1"/>
</dbReference>
<sequence>MKVKIEEGCIACGACESFCPDVFKVEDVATANNTNVAGNEDCVKEAAEACPVSVISVEE</sequence>
<dbReference type="PROSITE" id="PS00198">
    <property type="entry name" value="4FE4S_FER_1"/>
    <property type="match status" value="1"/>
</dbReference>
<keyword evidence="2 6" id="KW-0479">Metal-binding</keyword>
<dbReference type="InterPro" id="IPR017900">
    <property type="entry name" value="4Fe4S_Fe_S_CS"/>
</dbReference>
<evidence type="ECO:0000256" key="4">
    <source>
        <dbReference type="ARBA" id="ARBA00023004"/>
    </source>
</evidence>
<protein>
    <recommendedName>
        <fullName evidence="6">Ferredoxin</fullName>
    </recommendedName>
</protein>
<organism evidence="8 9">
    <name type="scientific">Candidatus Galligastranaerophilus intestinavium</name>
    <dbReference type="NCBI Taxonomy" id="2840836"/>
    <lineage>
        <taxon>Bacteria</taxon>
        <taxon>Candidatus Galligastranaerophilus</taxon>
    </lineage>
</organism>
<evidence type="ECO:0000256" key="1">
    <source>
        <dbReference type="ARBA" id="ARBA00022448"/>
    </source>
</evidence>
<evidence type="ECO:0000313" key="9">
    <source>
        <dbReference type="Proteomes" id="UP000886865"/>
    </source>
</evidence>
<dbReference type="PRINTS" id="PR00352">
    <property type="entry name" value="3FE4SFRDOXIN"/>
</dbReference>
<name>A0A9D1FHR0_9BACT</name>
<dbReference type="InterPro" id="IPR001080">
    <property type="entry name" value="3Fe4S_ferredoxin"/>
</dbReference>
<feature type="domain" description="4Fe-4S ferredoxin-type" evidence="7">
    <location>
        <begin position="1"/>
        <end position="28"/>
    </location>
</feature>
<dbReference type="Proteomes" id="UP000886865">
    <property type="component" value="Unassembled WGS sequence"/>
</dbReference>
<dbReference type="PANTHER" id="PTHR36923">
    <property type="entry name" value="FERREDOXIN"/>
    <property type="match status" value="1"/>
</dbReference>
<dbReference type="GO" id="GO:0051536">
    <property type="term" value="F:iron-sulfur cluster binding"/>
    <property type="evidence" value="ECO:0007669"/>
    <property type="project" value="UniProtKB-KW"/>
</dbReference>
<keyword evidence="3 6" id="KW-0249">Electron transport</keyword>
<evidence type="ECO:0000256" key="3">
    <source>
        <dbReference type="ARBA" id="ARBA00022982"/>
    </source>
</evidence>
<dbReference type="PROSITE" id="PS51379">
    <property type="entry name" value="4FE4S_FER_2"/>
    <property type="match status" value="1"/>
</dbReference>
<evidence type="ECO:0000256" key="6">
    <source>
        <dbReference type="RuleBase" id="RU368020"/>
    </source>
</evidence>
<gene>
    <name evidence="8" type="ORF">IAA86_02885</name>
</gene>
<reference evidence="8" key="2">
    <citation type="journal article" date="2021" name="PeerJ">
        <title>Extensive microbial diversity within the chicken gut microbiome revealed by metagenomics and culture.</title>
        <authorList>
            <person name="Gilroy R."/>
            <person name="Ravi A."/>
            <person name="Getino M."/>
            <person name="Pursley I."/>
            <person name="Horton D.L."/>
            <person name="Alikhan N.F."/>
            <person name="Baker D."/>
            <person name="Gharbi K."/>
            <person name="Hall N."/>
            <person name="Watson M."/>
            <person name="Adriaenssens E.M."/>
            <person name="Foster-Nyarko E."/>
            <person name="Jarju S."/>
            <person name="Secka A."/>
            <person name="Antonio M."/>
            <person name="Oren A."/>
            <person name="Chaudhuri R.R."/>
            <person name="La Ragione R."/>
            <person name="Hildebrand F."/>
            <person name="Pallen M.J."/>
        </authorList>
    </citation>
    <scope>NUCLEOTIDE SEQUENCE</scope>
    <source>
        <strain evidence="8">CHK152-2871</strain>
    </source>
</reference>
<proteinExistence type="predicted"/>
<comment type="function">
    <text evidence="6">Ferredoxins are iron-sulfur proteins that transfer electrons in a wide variety of metabolic reactions.</text>
</comment>
<dbReference type="GO" id="GO:0009055">
    <property type="term" value="F:electron transfer activity"/>
    <property type="evidence" value="ECO:0007669"/>
    <property type="project" value="UniProtKB-UniRule"/>
</dbReference>
<keyword evidence="1 6" id="KW-0813">Transport</keyword>
<dbReference type="PANTHER" id="PTHR36923:SF3">
    <property type="entry name" value="FERREDOXIN"/>
    <property type="match status" value="1"/>
</dbReference>
<keyword evidence="4 6" id="KW-0408">Iron</keyword>
<accession>A0A9D1FHR0</accession>
<comment type="caution">
    <text evidence="8">The sequence shown here is derived from an EMBL/GenBank/DDBJ whole genome shotgun (WGS) entry which is preliminary data.</text>
</comment>
<keyword evidence="5 6" id="KW-0411">Iron-sulfur</keyword>
<dbReference type="GO" id="GO:0005506">
    <property type="term" value="F:iron ion binding"/>
    <property type="evidence" value="ECO:0007669"/>
    <property type="project" value="UniProtKB-UniRule"/>
</dbReference>
<dbReference type="EMBL" id="DVJQ01000025">
    <property type="protein sequence ID" value="HIS73948.1"/>
    <property type="molecule type" value="Genomic_DNA"/>
</dbReference>
<evidence type="ECO:0000259" key="7">
    <source>
        <dbReference type="PROSITE" id="PS51379"/>
    </source>
</evidence>
<evidence type="ECO:0000256" key="2">
    <source>
        <dbReference type="ARBA" id="ARBA00022723"/>
    </source>
</evidence>
<dbReference type="SUPFAM" id="SSF54862">
    <property type="entry name" value="4Fe-4S ferredoxins"/>
    <property type="match status" value="1"/>
</dbReference>
<evidence type="ECO:0000313" key="8">
    <source>
        <dbReference type="EMBL" id="HIS73948.1"/>
    </source>
</evidence>
<dbReference type="AlphaFoldDB" id="A0A9D1FHR0"/>
<reference evidence="8" key="1">
    <citation type="submission" date="2020-10" db="EMBL/GenBank/DDBJ databases">
        <authorList>
            <person name="Gilroy R."/>
        </authorList>
    </citation>
    <scope>NUCLEOTIDE SEQUENCE</scope>
    <source>
        <strain evidence="8">CHK152-2871</strain>
    </source>
</reference>
<dbReference type="Pfam" id="PF13370">
    <property type="entry name" value="Fer4_13"/>
    <property type="match status" value="1"/>
</dbReference>
<dbReference type="InterPro" id="IPR017896">
    <property type="entry name" value="4Fe4S_Fe-S-bd"/>
</dbReference>
<dbReference type="InterPro" id="IPR051269">
    <property type="entry name" value="Fe-S_cluster_ET"/>
</dbReference>